<dbReference type="NCBIfam" id="TIGR01198">
    <property type="entry name" value="pgl"/>
    <property type="match status" value="1"/>
</dbReference>
<dbReference type="InterPro" id="IPR006148">
    <property type="entry name" value="Glc/Gal-6P_isomerase"/>
</dbReference>
<sequence length="230" mass="25530">MYGVSKMQLHSFSEASLLTEDLIEQLKNVLCDAINKRGHAYLVLSGGKTPINLFKGLANTDLPWDKVTITLADERCVAIDDSERNEHLVRQFLLQNHASRAHFVSLLNEECSIEQTERIIASLPTFDAVVLGMGEDGHTASLFPCSDELLQGLDDNAGAVLRVSPKKAPYQRISLSKKRLLNSRVIFFHLVGPKKLSVLHQAMAEHDPTIMPVSAFLNNRDANVQVLYAP</sequence>
<dbReference type="Pfam" id="PF01182">
    <property type="entry name" value="Glucosamine_iso"/>
    <property type="match status" value="1"/>
</dbReference>
<dbReference type="GO" id="GO:0006098">
    <property type="term" value="P:pentose-phosphate shunt"/>
    <property type="evidence" value="ECO:0007669"/>
    <property type="project" value="UniProtKB-UniPathway"/>
</dbReference>
<accession>A0A377GCV6</accession>
<keyword evidence="7 9" id="KW-0378">Hydrolase</keyword>
<comment type="function">
    <text evidence="2 7">Hydrolysis of 6-phosphogluconolactone to 6-phosphogluconate.</text>
</comment>
<dbReference type="PANTHER" id="PTHR11054:SF0">
    <property type="entry name" value="6-PHOSPHOGLUCONOLACTONASE"/>
    <property type="match status" value="1"/>
</dbReference>
<dbReference type="EC" id="3.1.1.31" evidence="5 7"/>
<evidence type="ECO:0000256" key="7">
    <source>
        <dbReference type="RuleBase" id="RU365095"/>
    </source>
</evidence>
<evidence type="ECO:0000256" key="4">
    <source>
        <dbReference type="ARBA" id="ARBA00010662"/>
    </source>
</evidence>
<dbReference type="EMBL" id="UGGT01000001">
    <property type="protein sequence ID" value="STO22623.1"/>
    <property type="molecule type" value="Genomic_DNA"/>
</dbReference>
<dbReference type="InterPro" id="IPR005900">
    <property type="entry name" value="6-phosphogluconolactonase_DevB"/>
</dbReference>
<dbReference type="GO" id="GO:0005975">
    <property type="term" value="P:carbohydrate metabolic process"/>
    <property type="evidence" value="ECO:0007669"/>
    <property type="project" value="UniProtKB-UniRule"/>
</dbReference>
<proteinExistence type="inferred from homology"/>
<evidence type="ECO:0000256" key="1">
    <source>
        <dbReference type="ARBA" id="ARBA00000832"/>
    </source>
</evidence>
<feature type="domain" description="Glucosamine/galactosamine-6-phosphate isomerase" evidence="8">
    <location>
        <begin position="15"/>
        <end position="218"/>
    </location>
</feature>
<evidence type="ECO:0000256" key="2">
    <source>
        <dbReference type="ARBA" id="ARBA00002681"/>
    </source>
</evidence>
<evidence type="ECO:0000259" key="8">
    <source>
        <dbReference type="Pfam" id="PF01182"/>
    </source>
</evidence>
<dbReference type="InterPro" id="IPR037171">
    <property type="entry name" value="NagB/RpiA_transferase-like"/>
</dbReference>
<comment type="pathway">
    <text evidence="3 7">Carbohydrate degradation; pentose phosphate pathway; D-ribulose 5-phosphate from D-glucose 6-phosphate (oxidative stage): step 2/3.</text>
</comment>
<evidence type="ECO:0000313" key="9">
    <source>
        <dbReference type="EMBL" id="STO22623.1"/>
    </source>
</evidence>
<organism evidence="9 10">
    <name type="scientific">Fluoribacter dumoffii</name>
    <dbReference type="NCBI Taxonomy" id="463"/>
    <lineage>
        <taxon>Bacteria</taxon>
        <taxon>Pseudomonadati</taxon>
        <taxon>Pseudomonadota</taxon>
        <taxon>Gammaproteobacteria</taxon>
        <taxon>Legionellales</taxon>
        <taxon>Legionellaceae</taxon>
        <taxon>Fluoribacter</taxon>
    </lineage>
</organism>
<dbReference type="InterPro" id="IPR039104">
    <property type="entry name" value="6PGL"/>
</dbReference>
<comment type="catalytic activity">
    <reaction evidence="1 7">
        <text>6-phospho-D-glucono-1,5-lactone + H2O = 6-phospho-D-gluconate + H(+)</text>
        <dbReference type="Rhea" id="RHEA:12556"/>
        <dbReference type="ChEBI" id="CHEBI:15377"/>
        <dbReference type="ChEBI" id="CHEBI:15378"/>
        <dbReference type="ChEBI" id="CHEBI:57955"/>
        <dbReference type="ChEBI" id="CHEBI:58759"/>
        <dbReference type="EC" id="3.1.1.31"/>
    </reaction>
</comment>
<evidence type="ECO:0000256" key="3">
    <source>
        <dbReference type="ARBA" id="ARBA00004961"/>
    </source>
</evidence>
<comment type="similarity">
    <text evidence="4 7">Belongs to the glucosamine/galactosamine-6-phosphate isomerase family. 6-phosphogluconolactonase subfamily.</text>
</comment>
<evidence type="ECO:0000256" key="5">
    <source>
        <dbReference type="ARBA" id="ARBA00013198"/>
    </source>
</evidence>
<protein>
    <recommendedName>
        <fullName evidence="6 7">6-phosphogluconolactonase</fullName>
        <shortName evidence="7">6PGL</shortName>
        <ecNumber evidence="5 7">3.1.1.31</ecNumber>
    </recommendedName>
</protein>
<evidence type="ECO:0000256" key="6">
    <source>
        <dbReference type="ARBA" id="ARBA00020337"/>
    </source>
</evidence>
<dbReference type="PANTHER" id="PTHR11054">
    <property type="entry name" value="6-PHOSPHOGLUCONOLACTONASE"/>
    <property type="match status" value="1"/>
</dbReference>
<evidence type="ECO:0000313" key="10">
    <source>
        <dbReference type="Proteomes" id="UP000254554"/>
    </source>
</evidence>
<gene>
    <name evidence="7 9" type="primary">pgl</name>
    <name evidence="9" type="ORF">NCTC11370_02715</name>
</gene>
<dbReference type="SUPFAM" id="SSF100950">
    <property type="entry name" value="NagB/RpiA/CoA transferase-like"/>
    <property type="match status" value="1"/>
</dbReference>
<keyword evidence="10" id="KW-1185">Reference proteome</keyword>
<dbReference type="UniPathway" id="UPA00115">
    <property type="reaction ID" value="UER00409"/>
</dbReference>
<dbReference type="AlphaFoldDB" id="A0A377GCV6"/>
<dbReference type="STRING" id="1094715.GCA_000236165_02560"/>
<dbReference type="Gene3D" id="3.40.50.1360">
    <property type="match status" value="1"/>
</dbReference>
<reference evidence="9 10" key="1">
    <citation type="submission" date="2018-06" db="EMBL/GenBank/DDBJ databases">
        <authorList>
            <consortium name="Pathogen Informatics"/>
            <person name="Doyle S."/>
        </authorList>
    </citation>
    <scope>NUCLEOTIDE SEQUENCE [LARGE SCALE GENOMIC DNA]</scope>
    <source>
        <strain evidence="9 10">NCTC11370</strain>
    </source>
</reference>
<dbReference type="GO" id="GO:0017057">
    <property type="term" value="F:6-phosphogluconolactonase activity"/>
    <property type="evidence" value="ECO:0007669"/>
    <property type="project" value="UniProtKB-UniRule"/>
</dbReference>
<name>A0A377GCV6_9GAMM</name>
<dbReference type="Proteomes" id="UP000254554">
    <property type="component" value="Unassembled WGS sequence"/>
</dbReference>
<dbReference type="CDD" id="cd01400">
    <property type="entry name" value="6PGL"/>
    <property type="match status" value="1"/>
</dbReference>